<keyword evidence="4" id="KW-1185">Reference proteome</keyword>
<dbReference type="InterPro" id="IPR004370">
    <property type="entry name" value="4-OT-like_dom"/>
</dbReference>
<evidence type="ECO:0000313" key="3">
    <source>
        <dbReference type="EMBL" id="MBB1242010.1"/>
    </source>
</evidence>
<reference evidence="4" key="1">
    <citation type="journal article" date="2020" name="Syst. Appl. Microbiol.">
        <title>Streptomyces alkaliterrae sp. nov., isolated from an alkaline soil, and emended descriptions of Streptomyces alkaliphilus, Streptomyces calidiresistens and Streptomyces durbertensis.</title>
        <authorList>
            <person name="Swiecimska M."/>
            <person name="Golinska P."/>
            <person name="Nouioui I."/>
            <person name="Wypij M."/>
            <person name="Rai M."/>
            <person name="Sangal V."/>
            <person name="Goodfellow M."/>
        </authorList>
    </citation>
    <scope>NUCLEOTIDE SEQUENCE [LARGE SCALE GENOMIC DNA]</scope>
    <source>
        <strain evidence="4">DSM 104538</strain>
    </source>
</reference>
<dbReference type="Gene3D" id="3.30.429.10">
    <property type="entry name" value="Macrophage Migration Inhibitory Factor"/>
    <property type="match status" value="1"/>
</dbReference>
<dbReference type="InterPro" id="IPR014347">
    <property type="entry name" value="Tautomerase/MIF_sf"/>
</dbReference>
<dbReference type="Proteomes" id="UP000766698">
    <property type="component" value="Unassembled WGS sequence"/>
</dbReference>
<dbReference type="Pfam" id="PF01361">
    <property type="entry name" value="Tautomerase"/>
    <property type="match status" value="1"/>
</dbReference>
<name>A0ABR6EAK8_9ACTN</name>
<feature type="domain" description="4-oxalocrotonate tautomerase-like" evidence="2">
    <location>
        <begin position="2"/>
        <end position="59"/>
    </location>
</feature>
<sequence>MPFIDVKIYDRRLDEESERELIERLTQAVVDVFDESVRDQTWVTLTGVAPQRWGIGGVRGD</sequence>
<evidence type="ECO:0000313" key="4">
    <source>
        <dbReference type="Proteomes" id="UP000766698"/>
    </source>
</evidence>
<proteinExistence type="predicted"/>
<keyword evidence="1" id="KW-0413">Isomerase</keyword>
<dbReference type="RefSeq" id="WP_182853450.1">
    <property type="nucleotide sequence ID" value="NZ_WMLF01000002.1"/>
</dbReference>
<evidence type="ECO:0000259" key="2">
    <source>
        <dbReference type="Pfam" id="PF01361"/>
    </source>
</evidence>
<organism evidence="3 4">
    <name type="scientific">Streptomyces durbertensis</name>
    <dbReference type="NCBI Taxonomy" id="2448886"/>
    <lineage>
        <taxon>Bacteria</taxon>
        <taxon>Bacillati</taxon>
        <taxon>Actinomycetota</taxon>
        <taxon>Actinomycetes</taxon>
        <taxon>Kitasatosporales</taxon>
        <taxon>Streptomycetaceae</taxon>
        <taxon>Streptomyces</taxon>
    </lineage>
</organism>
<comment type="caution">
    <text evidence="3">The sequence shown here is derived from an EMBL/GenBank/DDBJ whole genome shotgun (WGS) entry which is preliminary data.</text>
</comment>
<evidence type="ECO:0000256" key="1">
    <source>
        <dbReference type="ARBA" id="ARBA00023235"/>
    </source>
</evidence>
<dbReference type="SUPFAM" id="SSF55331">
    <property type="entry name" value="Tautomerase/MIF"/>
    <property type="match status" value="1"/>
</dbReference>
<gene>
    <name evidence="3" type="ORF">GL263_00230</name>
</gene>
<accession>A0ABR6EAK8</accession>
<protein>
    <submittedName>
        <fullName evidence="3">Tautomerase family protein</fullName>
    </submittedName>
</protein>
<dbReference type="EMBL" id="WMLF01000002">
    <property type="protein sequence ID" value="MBB1242010.1"/>
    <property type="molecule type" value="Genomic_DNA"/>
</dbReference>